<protein>
    <submittedName>
        <fullName evidence="2">DMT family protein</fullName>
    </submittedName>
</protein>
<dbReference type="PIRSF" id="PIRSF021239">
    <property type="entry name" value="UCP021239"/>
    <property type="match status" value="1"/>
</dbReference>
<dbReference type="InterPro" id="IPR007437">
    <property type="entry name" value="DUF486"/>
</dbReference>
<gene>
    <name evidence="2" type="ORF">FEM33_16125</name>
</gene>
<dbReference type="EMBL" id="VBSN01000049">
    <property type="protein sequence ID" value="KAA6438698.1"/>
    <property type="molecule type" value="Genomic_DNA"/>
</dbReference>
<keyword evidence="1" id="KW-0812">Transmembrane</keyword>
<evidence type="ECO:0000313" key="2">
    <source>
        <dbReference type="EMBL" id="KAA6438698.1"/>
    </source>
</evidence>
<dbReference type="Pfam" id="PF04342">
    <property type="entry name" value="DMT_6"/>
    <property type="match status" value="1"/>
</dbReference>
<dbReference type="PANTHER" id="PTHR38482">
    <property type="entry name" value="DMT FAMILY PROTEIN"/>
    <property type="match status" value="1"/>
</dbReference>
<feature type="transmembrane region" description="Helical" evidence="1">
    <location>
        <begin position="40"/>
        <end position="57"/>
    </location>
</feature>
<dbReference type="PANTHER" id="PTHR38482:SF1">
    <property type="entry name" value="DMT FAMILY PROTEIN"/>
    <property type="match status" value="1"/>
</dbReference>
<reference evidence="2 3" key="1">
    <citation type="submission" date="2019-05" db="EMBL/GenBank/DDBJ databases">
        <authorList>
            <person name="Qu J.-H."/>
        </authorList>
    </citation>
    <scope>NUCLEOTIDE SEQUENCE [LARGE SCALE GENOMIC DNA]</scope>
    <source>
        <strain evidence="2 3">NS28</strain>
    </source>
</reference>
<feature type="transmembrane region" description="Helical" evidence="1">
    <location>
        <begin position="104"/>
        <end position="122"/>
    </location>
</feature>
<sequence length="124" mass="13857">MNKYLLTIGLLILSNAFMTVAWYGHLKFFGKENGHSATPLWTIILVSWGLAFFEYCFQVPANRIGSSETGGPFSLVQLKIIQEVITLIVFVIFSLTFFKGTSLNINHLIGFALLVGAVYFIFKA</sequence>
<evidence type="ECO:0000313" key="3">
    <source>
        <dbReference type="Proteomes" id="UP000323994"/>
    </source>
</evidence>
<proteinExistence type="predicted"/>
<dbReference type="AlphaFoldDB" id="A0A5M8QTU5"/>
<dbReference type="Proteomes" id="UP000323994">
    <property type="component" value="Unassembled WGS sequence"/>
</dbReference>
<accession>A0A5M8QTU5</accession>
<name>A0A5M8QTU5_9BACT</name>
<keyword evidence="1" id="KW-0472">Membrane</keyword>
<dbReference type="OrthoDB" id="9805206at2"/>
<feature type="transmembrane region" description="Helical" evidence="1">
    <location>
        <begin position="78"/>
        <end position="98"/>
    </location>
</feature>
<keyword evidence="3" id="KW-1185">Reference proteome</keyword>
<comment type="caution">
    <text evidence="2">The sequence shown here is derived from an EMBL/GenBank/DDBJ whole genome shotgun (WGS) entry which is preliminary data.</text>
</comment>
<keyword evidence="1" id="KW-1133">Transmembrane helix</keyword>
<evidence type="ECO:0000256" key="1">
    <source>
        <dbReference type="SAM" id="Phobius"/>
    </source>
</evidence>
<organism evidence="2 3">
    <name type="scientific">Dyadobacter flavalbus</name>
    <dbReference type="NCBI Taxonomy" id="2579942"/>
    <lineage>
        <taxon>Bacteria</taxon>
        <taxon>Pseudomonadati</taxon>
        <taxon>Bacteroidota</taxon>
        <taxon>Cytophagia</taxon>
        <taxon>Cytophagales</taxon>
        <taxon>Spirosomataceae</taxon>
        <taxon>Dyadobacter</taxon>
    </lineage>
</organism>